<protein>
    <submittedName>
        <fullName evidence="1">Uncharacterized protein</fullName>
    </submittedName>
</protein>
<dbReference type="Proteomes" id="UP000092671">
    <property type="component" value="Unassembled WGS sequence"/>
</dbReference>
<dbReference type="RefSeq" id="WP_064644931.1">
    <property type="nucleotide sequence ID" value="NZ_LZDN01000021.1"/>
</dbReference>
<organism evidence="1 2">
    <name type="scientific">Moraxella nonliquefaciens</name>
    <dbReference type="NCBI Taxonomy" id="478"/>
    <lineage>
        <taxon>Bacteria</taxon>
        <taxon>Pseudomonadati</taxon>
        <taxon>Pseudomonadota</taxon>
        <taxon>Gammaproteobacteria</taxon>
        <taxon>Moraxellales</taxon>
        <taxon>Moraxellaceae</taxon>
        <taxon>Moraxella</taxon>
    </lineage>
</organism>
<name>A0A1B8PJC6_MORNO</name>
<comment type="caution">
    <text evidence="1">The sequence shown here is derived from an EMBL/GenBank/DDBJ whole genome shotgun (WGS) entry which is preliminary data.</text>
</comment>
<dbReference type="AlphaFoldDB" id="A0A1B8PJC6"/>
<dbReference type="EMBL" id="LZDN01000021">
    <property type="protein sequence ID" value="OBX50059.1"/>
    <property type="molecule type" value="Genomic_DNA"/>
</dbReference>
<sequence>MNIVKSDNMYILEIEIPSECMHCFHNSIGDTIENFCKKNNLLYDYYEQYIDFGIGQIYFQDQVIKIIWEEFPNSISLFIRSYNDCLLIMDMIKNDFYQK</sequence>
<gene>
    <name evidence="1" type="ORF">A9Z60_10015</name>
</gene>
<evidence type="ECO:0000313" key="1">
    <source>
        <dbReference type="EMBL" id="OBX50059.1"/>
    </source>
</evidence>
<dbReference type="OrthoDB" id="6647987at2"/>
<proteinExistence type="predicted"/>
<evidence type="ECO:0000313" key="2">
    <source>
        <dbReference type="Proteomes" id="UP000092671"/>
    </source>
</evidence>
<reference evidence="1 2" key="1">
    <citation type="submission" date="2016-06" db="EMBL/GenBank/DDBJ databases">
        <title>Draft genome of Moraxella nonliquefaciens CCUG 60284.</title>
        <authorList>
            <person name="Salva-Serra F."/>
            <person name="Engstrom-Jakobsson H."/>
            <person name="Thorell K."/>
            <person name="Gonzales-Siles L."/>
            <person name="Karlsson R."/>
            <person name="Boulund F."/>
            <person name="Engstrand L."/>
            <person name="Kristiansson E."/>
            <person name="Moore E."/>
        </authorList>
    </citation>
    <scope>NUCLEOTIDE SEQUENCE [LARGE SCALE GENOMIC DNA]</scope>
    <source>
        <strain evidence="1 2">CCUG 60284</strain>
    </source>
</reference>
<accession>A0A1B8PJC6</accession>